<dbReference type="GO" id="GO:0003677">
    <property type="term" value="F:DNA binding"/>
    <property type="evidence" value="ECO:0007669"/>
    <property type="project" value="InterPro"/>
</dbReference>
<dbReference type="SUPFAM" id="SSF54211">
    <property type="entry name" value="Ribosomal protein S5 domain 2-like"/>
    <property type="match status" value="1"/>
</dbReference>
<dbReference type="GO" id="GO:0140664">
    <property type="term" value="F:ATP-dependent DNA damage sensor activity"/>
    <property type="evidence" value="ECO:0007669"/>
    <property type="project" value="InterPro"/>
</dbReference>
<dbReference type="OrthoDB" id="41505at2759"/>
<dbReference type="FunFam" id="3.30.230.10:FF:000288">
    <property type="entry name" value="Rad51/RecA-like protein"/>
    <property type="match status" value="1"/>
</dbReference>
<protein>
    <submittedName>
        <fullName evidence="2">Unnamed protein product</fullName>
    </submittedName>
</protein>
<sequence>MSPHNCTGNVAKKHRRNLLAKTFLRNAMMALVKTSAELGCTTASDVVKQAAARAAPHALGGCCRPRPNAVVAAEQVRLSLCLLSVACRAQLRQLRGRLPVPELRPELRQVAGPVLGVLAMGLRGLGPAGRAAVPPVECRVLHEGQAEASGGLVQDRTGRFRRGYAPRVAQQLLGSRENELLTLAWCEELGARGRLGGWITDVGGGQPGRRQEHGRAATSYAGSSCEVLKKLFVLFLQPPTQLALQMANMLANGPVMEDRGVLYVSGEESVLQVRMRAERLGSVSDSLFVASETNLDSVFRVLEQGNGRATGEDDYQGFGAIVVDSIQTVYAEDIPSPAGSVNQVKECTLRLLRLAKSRNVPVILISHVTKSGDIAGPKVLEHIVDTVVQLEGDPQSARRFLRCQKNRFGNTSEVGVFNMTDEGLQPLPNPLMAFVSSREDDDEDDYPEDSEDIEIEPLDGCSVTIAMEGKRPIPLEIQALANRTQYNVDAARGGGQAFSRVRGVGVAFDKLLLLFAVLEKRAKVSCRNQSVFVNIAEGYTIQEPAADLALAVALASSVLGRPVLERTAFLGEVSLSGHVRPVKMLESRLTAAQKIGLEVCVIPKEHDQATRRALRKKFANSLTVIEVSTLLQALKIAFRSPTTASFLSRSDGPSTAEEGSRL</sequence>
<dbReference type="InterPro" id="IPR008269">
    <property type="entry name" value="Lon_proteolytic"/>
</dbReference>
<dbReference type="Pfam" id="PF05362">
    <property type="entry name" value="Lon_C"/>
    <property type="match status" value="1"/>
</dbReference>
<proteinExistence type="predicted"/>
<dbReference type="AlphaFoldDB" id="A0A9W6YK12"/>
<keyword evidence="3" id="KW-1185">Reference proteome</keyword>
<evidence type="ECO:0000313" key="2">
    <source>
        <dbReference type="EMBL" id="GMF65906.1"/>
    </source>
</evidence>
<dbReference type="Gene3D" id="3.30.230.10">
    <property type="match status" value="1"/>
</dbReference>
<dbReference type="FunFam" id="3.40.50.300:FF:002364">
    <property type="entry name" value="DNA repair protein RadA"/>
    <property type="match status" value="1"/>
</dbReference>
<dbReference type="InterPro" id="IPR020568">
    <property type="entry name" value="Ribosomal_Su5_D2-typ_SF"/>
</dbReference>
<dbReference type="GO" id="GO:0005524">
    <property type="term" value="F:ATP binding"/>
    <property type="evidence" value="ECO:0007669"/>
    <property type="project" value="InterPro"/>
</dbReference>
<dbReference type="GO" id="GO:0004252">
    <property type="term" value="F:serine-type endopeptidase activity"/>
    <property type="evidence" value="ECO:0007669"/>
    <property type="project" value="InterPro"/>
</dbReference>
<dbReference type="InterPro" id="IPR020588">
    <property type="entry name" value="RecA_ATP-bd"/>
</dbReference>
<dbReference type="GO" id="GO:0004176">
    <property type="term" value="F:ATP-dependent peptidase activity"/>
    <property type="evidence" value="ECO:0007669"/>
    <property type="project" value="InterPro"/>
</dbReference>
<accession>A0A9W6YK12</accession>
<dbReference type="Gene3D" id="3.40.50.300">
    <property type="entry name" value="P-loop containing nucleotide triphosphate hydrolases"/>
    <property type="match status" value="1"/>
</dbReference>
<organism evidence="2 3">
    <name type="scientific">Phytophthora lilii</name>
    <dbReference type="NCBI Taxonomy" id="2077276"/>
    <lineage>
        <taxon>Eukaryota</taxon>
        <taxon>Sar</taxon>
        <taxon>Stramenopiles</taxon>
        <taxon>Oomycota</taxon>
        <taxon>Peronosporomycetes</taxon>
        <taxon>Peronosporales</taxon>
        <taxon>Peronosporaceae</taxon>
        <taxon>Phytophthora</taxon>
    </lineage>
</organism>
<dbReference type="Proteomes" id="UP001165083">
    <property type="component" value="Unassembled WGS sequence"/>
</dbReference>
<evidence type="ECO:0000313" key="3">
    <source>
        <dbReference type="Proteomes" id="UP001165083"/>
    </source>
</evidence>
<dbReference type="SUPFAM" id="SSF52540">
    <property type="entry name" value="P-loop containing nucleoside triphosphate hydrolases"/>
    <property type="match status" value="1"/>
</dbReference>
<dbReference type="PRINTS" id="PR01874">
    <property type="entry name" value="DNAREPAIRADA"/>
</dbReference>
<dbReference type="GO" id="GO:0000725">
    <property type="term" value="P:recombinational repair"/>
    <property type="evidence" value="ECO:0007669"/>
    <property type="project" value="TreeGrafter"/>
</dbReference>
<gene>
    <name evidence="2" type="ORF">Plil01_001849000</name>
</gene>
<dbReference type="EMBL" id="BSXW01012516">
    <property type="protein sequence ID" value="GMF65906.1"/>
    <property type="molecule type" value="Genomic_DNA"/>
</dbReference>
<dbReference type="InterPro" id="IPR014721">
    <property type="entry name" value="Ribsml_uS5_D2-typ_fold_subgr"/>
</dbReference>
<comment type="caution">
    <text evidence="2">The sequence shown here is derived from an EMBL/GenBank/DDBJ whole genome shotgun (WGS) entry which is preliminary data.</text>
</comment>
<feature type="domain" description="RecA family profile 1" evidence="1">
    <location>
        <begin position="240"/>
        <end position="368"/>
    </location>
</feature>
<dbReference type="PANTHER" id="PTHR32472">
    <property type="entry name" value="DNA REPAIR PROTEIN RADA"/>
    <property type="match status" value="1"/>
</dbReference>
<name>A0A9W6YK12_9STRA</name>
<dbReference type="PROSITE" id="PS50162">
    <property type="entry name" value="RECA_2"/>
    <property type="match status" value="1"/>
</dbReference>
<dbReference type="InterPro" id="IPR027417">
    <property type="entry name" value="P-loop_NTPase"/>
</dbReference>
<dbReference type="PANTHER" id="PTHR32472:SF10">
    <property type="entry name" value="DNA REPAIR PROTEIN RADA-LIKE PROTEIN"/>
    <property type="match status" value="1"/>
</dbReference>
<reference evidence="2" key="1">
    <citation type="submission" date="2023-04" db="EMBL/GenBank/DDBJ databases">
        <title>Phytophthora lilii NBRC 32176.</title>
        <authorList>
            <person name="Ichikawa N."/>
            <person name="Sato H."/>
            <person name="Tonouchi N."/>
        </authorList>
    </citation>
    <scope>NUCLEOTIDE SEQUENCE</scope>
    <source>
        <strain evidence="2">NBRC 32176</strain>
    </source>
</reference>
<dbReference type="GO" id="GO:0006508">
    <property type="term" value="P:proteolysis"/>
    <property type="evidence" value="ECO:0007669"/>
    <property type="project" value="InterPro"/>
</dbReference>
<evidence type="ECO:0000259" key="1">
    <source>
        <dbReference type="PROSITE" id="PS50162"/>
    </source>
</evidence>